<evidence type="ECO:0000256" key="1">
    <source>
        <dbReference type="SAM" id="MobiDB-lite"/>
    </source>
</evidence>
<reference evidence="2" key="1">
    <citation type="submission" date="2021-01" db="EMBL/GenBank/DDBJ databases">
        <authorList>
            <person name="Corre E."/>
            <person name="Pelletier E."/>
            <person name="Niang G."/>
            <person name="Scheremetjew M."/>
            <person name="Finn R."/>
            <person name="Kale V."/>
            <person name="Holt S."/>
            <person name="Cochrane G."/>
            <person name="Meng A."/>
            <person name="Brown T."/>
            <person name="Cohen L."/>
        </authorList>
    </citation>
    <scope>NUCLEOTIDE SEQUENCE</scope>
    <source>
        <strain evidence="2">Isolate 1302-5</strain>
    </source>
</reference>
<protein>
    <submittedName>
        <fullName evidence="2">Uncharacterized protein</fullName>
    </submittedName>
</protein>
<accession>A0A7S4HYK8</accession>
<feature type="region of interest" description="Disordered" evidence="1">
    <location>
        <begin position="1"/>
        <end position="49"/>
    </location>
</feature>
<dbReference type="EMBL" id="HBKQ01007958">
    <property type="protein sequence ID" value="CAE2213180.1"/>
    <property type="molecule type" value="Transcribed_RNA"/>
</dbReference>
<evidence type="ECO:0000313" key="2">
    <source>
        <dbReference type="EMBL" id="CAE2213180.1"/>
    </source>
</evidence>
<gene>
    <name evidence="2" type="ORF">OAUR00152_LOCUS5355</name>
</gene>
<sequence>MLSSSGASLEDIDRRSDSNSNSSPSCPSPARSTTTTTKGPPAGGGGRNAMHYAERARTLLEDRDRGFVRMSARSKFMLMDLVERAENGWESAHGGGAAAAVATTLRQIRKDAMKVRPIR</sequence>
<dbReference type="AlphaFoldDB" id="A0A7S4HYK8"/>
<name>A0A7S4HYK8_9STRA</name>
<feature type="compositionally biased region" description="Low complexity" evidence="1">
    <location>
        <begin position="18"/>
        <end position="40"/>
    </location>
</feature>
<proteinExistence type="predicted"/>
<organism evidence="2">
    <name type="scientific">Odontella aurita</name>
    <dbReference type="NCBI Taxonomy" id="265563"/>
    <lineage>
        <taxon>Eukaryota</taxon>
        <taxon>Sar</taxon>
        <taxon>Stramenopiles</taxon>
        <taxon>Ochrophyta</taxon>
        <taxon>Bacillariophyta</taxon>
        <taxon>Mediophyceae</taxon>
        <taxon>Biddulphiophycidae</taxon>
        <taxon>Eupodiscales</taxon>
        <taxon>Odontellaceae</taxon>
        <taxon>Odontella</taxon>
    </lineage>
</organism>